<dbReference type="UniPathway" id="UPA00009"/>
<dbReference type="Gene3D" id="3.40.50.2000">
    <property type="entry name" value="Glycogen Phosphorylase B"/>
    <property type="match status" value="2"/>
</dbReference>
<organism evidence="7">
    <name type="scientific">Populus davidiana</name>
    <dbReference type="NCBI Taxonomy" id="266767"/>
    <lineage>
        <taxon>Eukaryota</taxon>
        <taxon>Viridiplantae</taxon>
        <taxon>Streptophyta</taxon>
        <taxon>Embryophyta</taxon>
        <taxon>Tracheophyta</taxon>
        <taxon>Spermatophyta</taxon>
        <taxon>Magnoliopsida</taxon>
        <taxon>eudicotyledons</taxon>
        <taxon>Gunneridae</taxon>
        <taxon>Pentapetalae</taxon>
        <taxon>rosids</taxon>
        <taxon>fabids</taxon>
        <taxon>Malpighiales</taxon>
        <taxon>Salicaceae</taxon>
        <taxon>Saliceae</taxon>
        <taxon>Populus</taxon>
    </lineage>
</organism>
<evidence type="ECO:0000256" key="2">
    <source>
        <dbReference type="ARBA" id="ARBA00009995"/>
    </source>
</evidence>
<comment type="catalytic activity">
    <reaction evidence="4">
        <text>an anthocyanidin + UDP-alpha-D-glucose + H(+) = an anthocyanidin 3-O-beta-D-glucoside + UDP</text>
        <dbReference type="Rhea" id="RHEA:20093"/>
        <dbReference type="ChEBI" id="CHEBI:15378"/>
        <dbReference type="ChEBI" id="CHEBI:16307"/>
        <dbReference type="ChEBI" id="CHEBI:58223"/>
        <dbReference type="ChEBI" id="CHEBI:58885"/>
        <dbReference type="ChEBI" id="CHEBI:143576"/>
        <dbReference type="EC" id="2.4.1.115"/>
    </reaction>
</comment>
<comment type="pathway">
    <text evidence="1">Pigment biosynthesis; anthocyanin biosynthesis.</text>
</comment>
<dbReference type="InterPro" id="IPR002213">
    <property type="entry name" value="UDP_glucos_trans"/>
</dbReference>
<comment type="similarity">
    <text evidence="2 5">Belongs to the UDP-glycosyltransferase family.</text>
</comment>
<evidence type="ECO:0000256" key="6">
    <source>
        <dbReference type="RuleBase" id="RU362057"/>
    </source>
</evidence>
<dbReference type="PANTHER" id="PTHR48048:SF83">
    <property type="entry name" value="GLYCOSYLTRANSFERASE"/>
    <property type="match status" value="1"/>
</dbReference>
<dbReference type="Pfam" id="PF00201">
    <property type="entry name" value="UDPGT"/>
    <property type="match status" value="1"/>
</dbReference>
<evidence type="ECO:0000313" key="7">
    <source>
        <dbReference type="EMBL" id="NUU85273.1"/>
    </source>
</evidence>
<dbReference type="EMBL" id="GILB01004940">
    <property type="protein sequence ID" value="NUU85273.1"/>
    <property type="molecule type" value="Transcribed_RNA"/>
</dbReference>
<evidence type="ECO:0000256" key="5">
    <source>
        <dbReference type="RuleBase" id="RU003718"/>
    </source>
</evidence>
<name>A0A6M2EIU5_9ROSI</name>
<dbReference type="AlphaFoldDB" id="A0A6M2EIU5"/>
<evidence type="ECO:0000256" key="1">
    <source>
        <dbReference type="ARBA" id="ARBA00004935"/>
    </source>
</evidence>
<dbReference type="EC" id="2.4.1.-" evidence="6"/>
<evidence type="ECO:0000256" key="3">
    <source>
        <dbReference type="ARBA" id="ARBA00022679"/>
    </source>
</evidence>
<evidence type="ECO:0000256" key="4">
    <source>
        <dbReference type="ARBA" id="ARBA00047606"/>
    </source>
</evidence>
<keyword evidence="3 5" id="KW-0808">Transferase</keyword>
<dbReference type="FunFam" id="3.40.50.2000:FF:000056">
    <property type="entry name" value="Glycosyltransferase"/>
    <property type="match status" value="1"/>
</dbReference>
<dbReference type="CDD" id="cd03784">
    <property type="entry name" value="GT1_Gtf-like"/>
    <property type="match status" value="1"/>
</dbReference>
<dbReference type="PANTHER" id="PTHR48048">
    <property type="entry name" value="GLYCOSYLTRANSFERASE"/>
    <property type="match status" value="1"/>
</dbReference>
<dbReference type="InterPro" id="IPR035595">
    <property type="entry name" value="UDP_glycos_trans_CS"/>
</dbReference>
<proteinExistence type="inferred from homology"/>
<protein>
    <recommendedName>
        <fullName evidence="6">Glycosyltransferase</fullName>
        <ecNumber evidence="6">2.4.1.-</ecNumber>
    </recommendedName>
</protein>
<dbReference type="InterPro" id="IPR050481">
    <property type="entry name" value="UDP-glycosyltransf_plant"/>
</dbReference>
<keyword evidence="5" id="KW-0328">Glycosyltransferase</keyword>
<dbReference type="PROSITE" id="PS00375">
    <property type="entry name" value="UDPGT"/>
    <property type="match status" value="1"/>
</dbReference>
<dbReference type="GO" id="GO:0047213">
    <property type="term" value="F:anthocyanidin 3-O-glucosyltransferase activity"/>
    <property type="evidence" value="ECO:0007669"/>
    <property type="project" value="UniProtKB-EC"/>
</dbReference>
<reference evidence="7" key="1">
    <citation type="submission" date="2020-03" db="EMBL/GenBank/DDBJ databases">
        <authorList>
            <person name="Zhang R."/>
        </authorList>
    </citation>
    <scope>NUCLEOTIDE SEQUENCE</scope>
</reference>
<dbReference type="SUPFAM" id="SSF53756">
    <property type="entry name" value="UDP-Glycosyltransferase/glycogen phosphorylase"/>
    <property type="match status" value="1"/>
</dbReference>
<dbReference type="GO" id="GO:0009718">
    <property type="term" value="P:anthocyanin-containing compound biosynthetic process"/>
    <property type="evidence" value="ECO:0007669"/>
    <property type="project" value="UniProtKB-UniPathway"/>
</dbReference>
<accession>A0A6M2EIU5</accession>
<sequence>MKKAQLVFIPSPGVGHLVSAAQFAKLVLDRNDSFLITMLVINNPYAESINKYIESLASAHTQIKFVALPETIAPPSAEALAVSAEHAFSSYINDHKTIVRDAIVNQVMANNPAPIASVVFDLFCTAFIDVARELGVPSHVFFTSGAAFLGLMLYLSDREEYGQPKFRPTDPDYIIPFYANPVPYRVLPLLHNDEGYETFAYHGRKFKDANGIIINTFSEVESHVVHALLARDDIPPIFNVGPLIDHRGKSLSGSDAVKRDEIIKWLDDQPEKSVVFLCFGSGGGFDEAQLKEIAIGLEKSGHRFLWSIRLKPSKGQLHASYFDNYGEILPEGFLERTKNIGMLCGWAPQVEILAHRAVGAFVSHCGWNSTLETLWYGVPIITWPLYGEQHINAFQLVKDLGLAVELTLDFRRDCPTDFVKAEDITKAVKTMMEQGGELRNKAKATTEMAQKAVEEGGSSYVALGKLIDQWLENKP</sequence>